<evidence type="ECO:0000256" key="6">
    <source>
        <dbReference type="ARBA" id="ARBA00022763"/>
    </source>
</evidence>
<evidence type="ECO:0000256" key="3">
    <source>
        <dbReference type="ARBA" id="ARBA00012483"/>
    </source>
</evidence>
<organism evidence="15 16">
    <name type="scientific">Hippocampus comes</name>
    <name type="common">Tiger tail seahorse</name>
    <dbReference type="NCBI Taxonomy" id="109280"/>
    <lineage>
        <taxon>Eukaryota</taxon>
        <taxon>Metazoa</taxon>
        <taxon>Chordata</taxon>
        <taxon>Craniata</taxon>
        <taxon>Vertebrata</taxon>
        <taxon>Euteleostomi</taxon>
        <taxon>Actinopterygii</taxon>
        <taxon>Neopterygii</taxon>
        <taxon>Teleostei</taxon>
        <taxon>Neoteleostei</taxon>
        <taxon>Acanthomorphata</taxon>
        <taxon>Syngnathiaria</taxon>
        <taxon>Syngnathiformes</taxon>
        <taxon>Syngnathoidei</taxon>
        <taxon>Syngnathidae</taxon>
        <taxon>Hippocampus</taxon>
    </lineage>
</organism>
<feature type="region of interest" description="Disordered" evidence="13">
    <location>
        <begin position="1"/>
        <end position="28"/>
    </location>
</feature>
<dbReference type="Ensembl" id="ENSHCOT00000023677.1">
    <property type="protein sequence ID" value="ENSHCOP00000027484.1"/>
    <property type="gene ID" value="ENSHCOG00000019342.1"/>
</dbReference>
<keyword evidence="9" id="KW-0862">Zinc</keyword>
<dbReference type="Ensembl" id="ENSHCOT00000023657.1">
    <property type="protein sequence ID" value="ENSHCOP00000015680.1"/>
    <property type="gene ID" value="ENSHCOG00000019342.1"/>
</dbReference>
<dbReference type="STRING" id="109280.ENSHCOP00000027484"/>
<feature type="coiled-coil region" evidence="12">
    <location>
        <begin position="138"/>
        <end position="189"/>
    </location>
</feature>
<dbReference type="PANTHER" id="PTHR23328:SF0">
    <property type="entry name" value="RING-TYPE DOMAIN-CONTAINING PROTEIN"/>
    <property type="match status" value="1"/>
</dbReference>
<keyword evidence="4" id="KW-0808">Transferase</keyword>
<dbReference type="SUPFAM" id="SSF57850">
    <property type="entry name" value="RING/U-box"/>
    <property type="match status" value="1"/>
</dbReference>
<evidence type="ECO:0000256" key="11">
    <source>
        <dbReference type="PROSITE-ProRule" id="PRU00175"/>
    </source>
</evidence>
<evidence type="ECO:0000256" key="4">
    <source>
        <dbReference type="ARBA" id="ARBA00022679"/>
    </source>
</evidence>
<evidence type="ECO:0000256" key="5">
    <source>
        <dbReference type="ARBA" id="ARBA00022723"/>
    </source>
</evidence>
<keyword evidence="12" id="KW-0175">Coiled coil</keyword>
<dbReference type="InterPro" id="IPR051657">
    <property type="entry name" value="RNF168/RNF169_E3_ubiq-ligase"/>
</dbReference>
<dbReference type="OMA" id="RPRVCQP"/>
<keyword evidence="16" id="KW-1185">Reference proteome</keyword>
<dbReference type="GeneID" id="109510808"/>
<keyword evidence="6" id="KW-0227">DNA damage</keyword>
<dbReference type="PROSITE" id="PS50089">
    <property type="entry name" value="ZF_RING_2"/>
    <property type="match status" value="1"/>
</dbReference>
<accession>A0A3Q3DM90</accession>
<keyword evidence="5" id="KW-0479">Metal-binding</keyword>
<dbReference type="GO" id="GO:0006302">
    <property type="term" value="P:double-strand break repair"/>
    <property type="evidence" value="ECO:0007669"/>
    <property type="project" value="TreeGrafter"/>
</dbReference>
<feature type="region of interest" description="Disordered" evidence="13">
    <location>
        <begin position="267"/>
        <end position="334"/>
    </location>
</feature>
<sequence>MPDPDTEVAVPSSSGSKGKGKGKGKREEPLSLDDCLCPVCLDLFLEPVTLPCTHTFCKGCFLESVDKSTLCCPMCRKRVSTWARQNNKNKTLVNQQLWTQIQVTFPQHCQRRIGGQDAVNKDDLTAFFPRMSQPGELRQEYQEQISKLSEEKRELDEEEQRASEEYIHRLLVEEEKMLLEERRRSEEDERLAWVLSKELNAAPVSPDNHHPAHITPARKKVNTTGHIEKFLCRLPSKSSPSGCSSASTLISNKENILLSHGHPLPLADLYSSQRDQPDHSRSGPASPLEARHRRSCHADEGTSKRKSSEHTDEEEAKRRCHRSPSSSSSPLEGALVIQAELEAKLERRRHQEEADRQMALLLQEELDQEESRQQTDRRKGSADAYPLRRGTPNSHRRNPRTNKTSPTSLSSSSPSSSPEASTSSSQNGSGQQPTLTDMFSGLGS</sequence>
<comment type="subcellular location">
    <subcellularLocation>
        <location evidence="2">Nucleus</location>
    </subcellularLocation>
</comment>
<name>A0A3Q3DM90_HIPCM</name>
<feature type="domain" description="RING-type" evidence="14">
    <location>
        <begin position="37"/>
        <end position="76"/>
    </location>
</feature>
<protein>
    <recommendedName>
        <fullName evidence="3">RING-type E3 ubiquitin transferase</fullName>
        <ecNumber evidence="3">2.3.2.27</ecNumber>
    </recommendedName>
</protein>
<feature type="region of interest" description="Disordered" evidence="13">
    <location>
        <begin position="347"/>
        <end position="444"/>
    </location>
</feature>
<feature type="compositionally biased region" description="Basic and acidic residues" evidence="13">
    <location>
        <begin position="347"/>
        <end position="356"/>
    </location>
</feature>
<evidence type="ECO:0000256" key="12">
    <source>
        <dbReference type="SAM" id="Coils"/>
    </source>
</evidence>
<dbReference type="GO" id="GO:0031491">
    <property type="term" value="F:nucleosome binding"/>
    <property type="evidence" value="ECO:0007669"/>
    <property type="project" value="TreeGrafter"/>
</dbReference>
<dbReference type="CDD" id="cd21952">
    <property type="entry name" value="MIU2_RNF168"/>
    <property type="match status" value="1"/>
</dbReference>
<dbReference type="CDD" id="cd16550">
    <property type="entry name" value="RING-HC_RNF168"/>
    <property type="match status" value="1"/>
</dbReference>
<dbReference type="Proteomes" id="UP000264820">
    <property type="component" value="Unplaced"/>
</dbReference>
<feature type="compositionally biased region" description="Basic and acidic residues" evidence="13">
    <location>
        <begin position="296"/>
        <end position="310"/>
    </location>
</feature>
<evidence type="ECO:0000256" key="1">
    <source>
        <dbReference type="ARBA" id="ARBA00000900"/>
    </source>
</evidence>
<dbReference type="GeneTree" id="ENSGT00940000153680"/>
<evidence type="ECO:0000256" key="9">
    <source>
        <dbReference type="ARBA" id="ARBA00022833"/>
    </source>
</evidence>
<proteinExistence type="predicted"/>
<evidence type="ECO:0000313" key="15">
    <source>
        <dbReference type="Ensembl" id="ENSHCOP00000015680.1"/>
    </source>
</evidence>
<evidence type="ECO:0000256" key="8">
    <source>
        <dbReference type="ARBA" id="ARBA00022786"/>
    </source>
</evidence>
<keyword evidence="10" id="KW-0539">Nucleus</keyword>
<dbReference type="InterPro" id="IPR001841">
    <property type="entry name" value="Znf_RING"/>
</dbReference>
<dbReference type="AlphaFoldDB" id="A0A3Q3DM90"/>
<evidence type="ECO:0000313" key="16">
    <source>
        <dbReference type="Proteomes" id="UP000264820"/>
    </source>
</evidence>
<dbReference type="GO" id="GO:0061630">
    <property type="term" value="F:ubiquitin protein ligase activity"/>
    <property type="evidence" value="ECO:0007669"/>
    <property type="project" value="UniProtKB-EC"/>
</dbReference>
<keyword evidence="8" id="KW-0833">Ubl conjugation pathway</keyword>
<dbReference type="RefSeq" id="XP_019716969.1">
    <property type="nucleotide sequence ID" value="XM_019861410.1"/>
</dbReference>
<dbReference type="CDD" id="cd22265">
    <property type="entry name" value="UDM1_RNF168"/>
    <property type="match status" value="1"/>
</dbReference>
<evidence type="ECO:0000256" key="10">
    <source>
        <dbReference type="ARBA" id="ARBA00023242"/>
    </source>
</evidence>
<dbReference type="PANTHER" id="PTHR23328">
    <property type="entry name" value="RING-TYPE DOMAIN-CONTAINING PROTEIN"/>
    <property type="match status" value="1"/>
</dbReference>
<comment type="catalytic activity">
    <reaction evidence="1">
        <text>S-ubiquitinyl-[E2 ubiquitin-conjugating enzyme]-L-cysteine + [acceptor protein]-L-lysine = [E2 ubiquitin-conjugating enzyme]-L-cysteine + N(6)-ubiquitinyl-[acceptor protein]-L-lysine.</text>
        <dbReference type="EC" id="2.3.2.27"/>
    </reaction>
</comment>
<dbReference type="Gene3D" id="3.30.40.10">
    <property type="entry name" value="Zinc/RING finger domain, C3HC4 (zinc finger)"/>
    <property type="match status" value="1"/>
</dbReference>
<evidence type="ECO:0000256" key="2">
    <source>
        <dbReference type="ARBA" id="ARBA00004123"/>
    </source>
</evidence>
<dbReference type="GO" id="GO:0005634">
    <property type="term" value="C:nucleus"/>
    <property type="evidence" value="ECO:0007669"/>
    <property type="project" value="UniProtKB-SubCell"/>
</dbReference>
<feature type="compositionally biased region" description="Basic and acidic residues" evidence="13">
    <location>
        <begin position="369"/>
        <end position="381"/>
    </location>
</feature>
<dbReference type="SMART" id="SM00184">
    <property type="entry name" value="RING"/>
    <property type="match status" value="1"/>
</dbReference>
<dbReference type="InterPro" id="IPR013083">
    <property type="entry name" value="Znf_RING/FYVE/PHD"/>
</dbReference>
<evidence type="ECO:0000256" key="13">
    <source>
        <dbReference type="SAM" id="MobiDB-lite"/>
    </source>
</evidence>
<reference evidence="15" key="1">
    <citation type="submission" date="2025-05" db="UniProtKB">
        <authorList>
            <consortium name="Ensembl"/>
        </authorList>
    </citation>
    <scope>IDENTIFICATION</scope>
</reference>
<dbReference type="EC" id="2.3.2.27" evidence="3"/>
<evidence type="ECO:0000256" key="7">
    <source>
        <dbReference type="ARBA" id="ARBA00022771"/>
    </source>
</evidence>
<dbReference type="GO" id="GO:0035861">
    <property type="term" value="C:site of double-strand break"/>
    <property type="evidence" value="ECO:0007669"/>
    <property type="project" value="TreeGrafter"/>
</dbReference>
<dbReference type="Pfam" id="PF13923">
    <property type="entry name" value="zf-C3HC4_2"/>
    <property type="match status" value="1"/>
</dbReference>
<dbReference type="GO" id="GO:0008270">
    <property type="term" value="F:zinc ion binding"/>
    <property type="evidence" value="ECO:0007669"/>
    <property type="project" value="UniProtKB-KW"/>
</dbReference>
<dbReference type="OrthoDB" id="426657at2759"/>
<dbReference type="CTD" id="165918"/>
<evidence type="ECO:0000259" key="14">
    <source>
        <dbReference type="PROSITE" id="PS50089"/>
    </source>
</evidence>
<feature type="compositionally biased region" description="Low complexity" evidence="13">
    <location>
        <begin position="404"/>
        <end position="432"/>
    </location>
</feature>
<keyword evidence="7 11" id="KW-0863">Zinc-finger</keyword>